<accession>A0A8H9G6Q7</accession>
<reference evidence="2" key="2">
    <citation type="submission" date="2020-09" db="EMBL/GenBank/DDBJ databases">
        <authorList>
            <person name="Sun Q."/>
            <person name="Ohkuma M."/>
        </authorList>
    </citation>
    <scope>NUCLEOTIDE SEQUENCE</scope>
    <source>
        <strain evidence="2">JCM 1480</strain>
    </source>
</reference>
<dbReference type="Proteomes" id="UP000648535">
    <property type="component" value="Unassembled WGS sequence"/>
</dbReference>
<gene>
    <name evidence="2" type="ORF">GCM10009769_08770</name>
    <name evidence="3" type="ORF">JOE58_001691</name>
</gene>
<reference evidence="2" key="1">
    <citation type="journal article" date="2014" name="Int. J. Syst. Evol. Microbiol.">
        <title>Complete genome sequence of Corynebacterium casei LMG S-19264T (=DSM 44701T), isolated from a smear-ripened cheese.</title>
        <authorList>
            <consortium name="US DOE Joint Genome Institute (JGI-PGF)"/>
            <person name="Walter F."/>
            <person name="Albersmeier A."/>
            <person name="Kalinowski J."/>
            <person name="Ruckert C."/>
        </authorList>
    </citation>
    <scope>NUCLEOTIDE SEQUENCE</scope>
    <source>
        <strain evidence="2">JCM 1480</strain>
    </source>
</reference>
<keyword evidence="5" id="KW-1185">Reference proteome</keyword>
<evidence type="ECO:0000313" key="5">
    <source>
        <dbReference type="Proteomes" id="UP000746584"/>
    </source>
</evidence>
<evidence type="ECO:0000313" key="2">
    <source>
        <dbReference type="EMBL" id="GGK92790.1"/>
    </source>
</evidence>
<protein>
    <submittedName>
        <fullName evidence="2">Uncharacterized protein</fullName>
    </submittedName>
</protein>
<evidence type="ECO:0000313" key="3">
    <source>
        <dbReference type="EMBL" id="MBM7802440.1"/>
    </source>
</evidence>
<evidence type="ECO:0000313" key="4">
    <source>
        <dbReference type="Proteomes" id="UP000648535"/>
    </source>
</evidence>
<organism evidence="2 4">
    <name type="scientific">Curtobacterium luteum</name>
    <dbReference type="NCBI Taxonomy" id="33881"/>
    <lineage>
        <taxon>Bacteria</taxon>
        <taxon>Bacillati</taxon>
        <taxon>Actinomycetota</taxon>
        <taxon>Actinomycetes</taxon>
        <taxon>Micrococcales</taxon>
        <taxon>Microbacteriaceae</taxon>
        <taxon>Curtobacterium</taxon>
    </lineage>
</organism>
<dbReference type="EMBL" id="BMOI01000002">
    <property type="protein sequence ID" value="GGK92790.1"/>
    <property type="molecule type" value="Genomic_DNA"/>
</dbReference>
<evidence type="ECO:0000256" key="1">
    <source>
        <dbReference type="SAM" id="MobiDB-lite"/>
    </source>
</evidence>
<dbReference type="Proteomes" id="UP000746584">
    <property type="component" value="Unassembled WGS sequence"/>
</dbReference>
<reference evidence="3 5" key="3">
    <citation type="submission" date="2021-01" db="EMBL/GenBank/DDBJ databases">
        <title>Sequencing the genomes of 1000 actinobacteria strains.</title>
        <authorList>
            <person name="Klenk H.-P."/>
        </authorList>
    </citation>
    <scope>NUCLEOTIDE SEQUENCE [LARGE SCALE GENOMIC DNA]</scope>
    <source>
        <strain evidence="3 5">DSM 20542</strain>
    </source>
</reference>
<name>A0A8H9G6Q7_9MICO</name>
<feature type="region of interest" description="Disordered" evidence="1">
    <location>
        <begin position="23"/>
        <end position="50"/>
    </location>
</feature>
<proteinExistence type="predicted"/>
<dbReference type="AlphaFoldDB" id="A0A8H9G6Q7"/>
<dbReference type="EMBL" id="JAFBCG010000001">
    <property type="protein sequence ID" value="MBM7802440.1"/>
    <property type="molecule type" value="Genomic_DNA"/>
</dbReference>
<comment type="caution">
    <text evidence="2">The sequence shown here is derived from an EMBL/GenBank/DDBJ whole genome shotgun (WGS) entry which is preliminary data.</text>
</comment>
<sequence length="50" mass="5387">MWNVVQAAGRIVMRVVQVFVRATDGPGSHGSVGPASIPTPPPSEREEYRP</sequence>